<dbReference type="FunFam" id="1.10.630.10:FF:000042">
    <property type="entry name" value="Cytochrome P450"/>
    <property type="match status" value="1"/>
</dbReference>
<evidence type="ECO:0000256" key="6">
    <source>
        <dbReference type="ARBA" id="ARBA00022723"/>
    </source>
</evidence>
<reference evidence="15" key="1">
    <citation type="submission" date="2014-02" db="EMBL/GenBank/DDBJ databases">
        <title>Adaptive plasticity to plant toxins and insecticides in the Colorado potato beetle, Leptinotarsa decemlineata.</title>
        <authorList>
            <person name="Zhu F."/>
            <person name="Moural T.W."/>
            <person name="Kalsi M."/>
            <person name="Wigginton J."/>
            <person name="Nelson D.R."/>
            <person name="Palli S.R."/>
        </authorList>
    </citation>
    <scope>NUCLEOTIDE SEQUENCE</scope>
</reference>
<accession>A0A0F6P2P2</accession>
<dbReference type="PRINTS" id="PR00463">
    <property type="entry name" value="EP450I"/>
</dbReference>
<dbReference type="GO" id="GO:0020037">
    <property type="term" value="F:heme binding"/>
    <property type="evidence" value="ECO:0007669"/>
    <property type="project" value="InterPro"/>
</dbReference>
<dbReference type="Pfam" id="PF00067">
    <property type="entry name" value="p450"/>
    <property type="match status" value="1"/>
</dbReference>
<dbReference type="PRINTS" id="PR00385">
    <property type="entry name" value="P450"/>
</dbReference>
<evidence type="ECO:0000256" key="13">
    <source>
        <dbReference type="PIRSR" id="PIRSR602401-1"/>
    </source>
</evidence>
<keyword evidence="6 13" id="KW-0479">Metal-binding</keyword>
<keyword evidence="11 14" id="KW-0503">Monooxygenase</keyword>
<evidence type="ECO:0000256" key="12">
    <source>
        <dbReference type="ARBA" id="ARBA00023136"/>
    </source>
</evidence>
<dbReference type="CDD" id="cd11056">
    <property type="entry name" value="CYP6-like"/>
    <property type="match status" value="1"/>
</dbReference>
<dbReference type="InterPro" id="IPR017972">
    <property type="entry name" value="Cyt_P450_CS"/>
</dbReference>
<evidence type="ECO:0000313" key="15">
    <source>
        <dbReference type="EMBL" id="AJA91073.1"/>
    </source>
</evidence>
<comment type="cofactor">
    <cofactor evidence="1 13">
        <name>heme</name>
        <dbReference type="ChEBI" id="CHEBI:30413"/>
    </cofactor>
</comment>
<evidence type="ECO:0000256" key="1">
    <source>
        <dbReference type="ARBA" id="ARBA00001971"/>
    </source>
</evidence>
<evidence type="ECO:0000256" key="9">
    <source>
        <dbReference type="ARBA" id="ARBA00023002"/>
    </source>
</evidence>
<dbReference type="Gene3D" id="1.10.630.10">
    <property type="entry name" value="Cytochrome P450"/>
    <property type="match status" value="1"/>
</dbReference>
<dbReference type="GO" id="GO:0005789">
    <property type="term" value="C:endoplasmic reticulum membrane"/>
    <property type="evidence" value="ECO:0007669"/>
    <property type="project" value="UniProtKB-SubCell"/>
</dbReference>
<evidence type="ECO:0000256" key="7">
    <source>
        <dbReference type="ARBA" id="ARBA00022824"/>
    </source>
</evidence>
<dbReference type="EMBL" id="KJ476505">
    <property type="protein sequence ID" value="AJA91073.1"/>
    <property type="molecule type" value="mRNA"/>
</dbReference>
<dbReference type="PANTHER" id="PTHR24292:SF54">
    <property type="entry name" value="CYP9F3-RELATED"/>
    <property type="match status" value="1"/>
</dbReference>
<dbReference type="GO" id="GO:0005506">
    <property type="term" value="F:iron ion binding"/>
    <property type="evidence" value="ECO:0007669"/>
    <property type="project" value="InterPro"/>
</dbReference>
<evidence type="ECO:0000256" key="8">
    <source>
        <dbReference type="ARBA" id="ARBA00022848"/>
    </source>
</evidence>
<keyword evidence="9 14" id="KW-0560">Oxidoreductase</keyword>
<name>A0A0F6P2P2_LEPDE</name>
<comment type="subcellular location">
    <subcellularLocation>
        <location evidence="3">Endoplasmic reticulum membrane</location>
        <topology evidence="3">Peripheral membrane protein</topology>
    </subcellularLocation>
    <subcellularLocation>
        <location evidence="2">Microsome membrane</location>
        <topology evidence="2">Peripheral membrane protein</topology>
    </subcellularLocation>
</comment>
<dbReference type="PROSITE" id="PS00086">
    <property type="entry name" value="CYTOCHROME_P450"/>
    <property type="match status" value="1"/>
</dbReference>
<evidence type="ECO:0000256" key="5">
    <source>
        <dbReference type="ARBA" id="ARBA00022617"/>
    </source>
</evidence>
<dbReference type="InterPro" id="IPR036396">
    <property type="entry name" value="Cyt_P450_sf"/>
</dbReference>
<dbReference type="OrthoDB" id="2789670at2759"/>
<keyword evidence="12" id="KW-0472">Membrane</keyword>
<dbReference type="InterPro" id="IPR001128">
    <property type="entry name" value="Cyt_P450"/>
</dbReference>
<dbReference type="SUPFAM" id="SSF48264">
    <property type="entry name" value="Cytochrome P450"/>
    <property type="match status" value="1"/>
</dbReference>
<evidence type="ECO:0000256" key="4">
    <source>
        <dbReference type="ARBA" id="ARBA00010617"/>
    </source>
</evidence>
<dbReference type="PANTHER" id="PTHR24292">
    <property type="entry name" value="CYTOCHROME P450"/>
    <property type="match status" value="1"/>
</dbReference>
<dbReference type="InterPro" id="IPR050476">
    <property type="entry name" value="Insect_CytP450_Detox"/>
</dbReference>
<evidence type="ECO:0000256" key="10">
    <source>
        <dbReference type="ARBA" id="ARBA00023004"/>
    </source>
</evidence>
<evidence type="ECO:0000256" key="14">
    <source>
        <dbReference type="RuleBase" id="RU000461"/>
    </source>
</evidence>
<feature type="binding site" description="axial binding residue" evidence="13">
    <location>
        <position position="470"/>
    </location>
    <ligand>
        <name>heme</name>
        <dbReference type="ChEBI" id="CHEBI:30413"/>
    </ligand>
    <ligandPart>
        <name>Fe</name>
        <dbReference type="ChEBI" id="CHEBI:18248"/>
    </ligandPart>
</feature>
<keyword evidence="7" id="KW-0256">Endoplasmic reticulum</keyword>
<dbReference type="GO" id="GO:0004497">
    <property type="term" value="F:monooxygenase activity"/>
    <property type="evidence" value="ECO:0007669"/>
    <property type="project" value="UniProtKB-KW"/>
</dbReference>
<dbReference type="AlphaFoldDB" id="A0A0F6P2P2"/>
<dbReference type="GO" id="GO:0016705">
    <property type="term" value="F:oxidoreductase activity, acting on paired donors, with incorporation or reduction of molecular oxygen"/>
    <property type="evidence" value="ECO:0007669"/>
    <property type="project" value="InterPro"/>
</dbReference>
<evidence type="ECO:0000256" key="3">
    <source>
        <dbReference type="ARBA" id="ARBA00004406"/>
    </source>
</evidence>
<proteinExistence type="evidence at transcript level"/>
<evidence type="ECO:0000256" key="11">
    <source>
        <dbReference type="ARBA" id="ARBA00023033"/>
    </source>
</evidence>
<dbReference type="InterPro" id="IPR002401">
    <property type="entry name" value="Cyt_P450_E_grp-I"/>
</dbReference>
<keyword evidence="5 13" id="KW-0349">Heme</keyword>
<keyword evidence="10 13" id="KW-0408">Iron</keyword>
<protein>
    <submittedName>
        <fullName evidence="15">Cytochrome P450</fullName>
    </submittedName>
</protein>
<evidence type="ECO:0000256" key="2">
    <source>
        <dbReference type="ARBA" id="ARBA00004174"/>
    </source>
</evidence>
<organism evidence="15">
    <name type="scientific">Leptinotarsa decemlineata</name>
    <name type="common">Colorado potato beetle</name>
    <name type="synonym">Doryphora decemlineata</name>
    <dbReference type="NCBI Taxonomy" id="7539"/>
    <lineage>
        <taxon>Eukaryota</taxon>
        <taxon>Metazoa</taxon>
        <taxon>Ecdysozoa</taxon>
        <taxon>Arthropoda</taxon>
        <taxon>Hexapoda</taxon>
        <taxon>Insecta</taxon>
        <taxon>Pterygota</taxon>
        <taxon>Neoptera</taxon>
        <taxon>Endopterygota</taxon>
        <taxon>Coleoptera</taxon>
        <taxon>Polyphaga</taxon>
        <taxon>Cucujiformia</taxon>
        <taxon>Chrysomeloidea</taxon>
        <taxon>Chrysomelidae</taxon>
        <taxon>Chrysomelinae</taxon>
        <taxon>Doryphorini</taxon>
        <taxon>Leptinotarsa</taxon>
    </lineage>
</organism>
<gene>
    <name evidence="15" type="primary">CYP9Z26</name>
</gene>
<sequence length="527" mass="60958">MIQLVLVAAVLAAILYYFCIKPMNYWRERGVKQNDHPVWLFGENWRTTIRKESFFELVVRCYNQFQGTRYHGIYQLIQPTLLIKDPELLRKIAVKDFDHFTDHRSFFSEETDPLWGKNLFTLKGRKWREMRPILSPSFTSSKMRTMFVLISKCSKDFVNHFLKKDQDCVEMEMKDTFTRFTNDVIATSAFGVKVDSLEEPNNEFYSMGKRATDFSGFAMMLKFIGFLVAPDLLKYLRISLMDSAVNRFFCDLVDNTIQVREKNNIIRPDMIHLLMEAKKGVHHKDENSGVDTGFATVEEADLGEGHVTEITNLDITAQALIFFFAGFDSVSSLMCFMSHELAVNPNIQTKLRNEIEETLAGCGGEITYEALLKMKYMDMVISESLRKWPSAVATDRVCTKPYTIEAMNSDEKPLLIEKGTTLMIPIVGIHHDPKYYPDPERFDPERFSDENKGKIDPFTYMPFGLGPRNCIGSRFALLETKLLVFHLLSHFELIPVEKTQIPLKLSRKTFNLMAEKGFWLGLKRLKK</sequence>
<comment type="similarity">
    <text evidence="4 14">Belongs to the cytochrome P450 family.</text>
</comment>
<keyword evidence="8" id="KW-0492">Microsome</keyword>